<dbReference type="Proteomes" id="UP000002274">
    <property type="component" value="Chromosome"/>
</dbReference>
<dbReference type="KEGG" id="pmf:P9303_20761"/>
<evidence type="ECO:0000259" key="3">
    <source>
        <dbReference type="Pfam" id="PF01557"/>
    </source>
</evidence>
<evidence type="ECO:0000313" key="4">
    <source>
        <dbReference type="EMBL" id="ABM78812.1"/>
    </source>
</evidence>
<evidence type="ECO:0000256" key="1">
    <source>
        <dbReference type="ARBA" id="ARBA00010211"/>
    </source>
</evidence>
<dbReference type="AlphaFoldDB" id="A2CBF2"/>
<evidence type="ECO:0000313" key="5">
    <source>
        <dbReference type="Proteomes" id="UP000002274"/>
    </source>
</evidence>
<reference evidence="4 5" key="1">
    <citation type="journal article" date="2007" name="PLoS Genet.">
        <title>Patterns and implications of gene gain and loss in the evolution of Prochlorococcus.</title>
        <authorList>
            <person name="Kettler G.C."/>
            <person name="Martiny A.C."/>
            <person name="Huang K."/>
            <person name="Zucker J."/>
            <person name="Coleman M.L."/>
            <person name="Rodrigue S."/>
            <person name="Chen F."/>
            <person name="Lapidus A."/>
            <person name="Ferriera S."/>
            <person name="Johnson J."/>
            <person name="Steglich C."/>
            <person name="Church G.M."/>
            <person name="Richardson P."/>
            <person name="Chisholm S.W."/>
        </authorList>
    </citation>
    <scope>NUCLEOTIDE SEQUENCE [LARGE SCALE GENOMIC DNA]</scope>
    <source>
        <strain evidence="4 5">MIT 9303</strain>
    </source>
</reference>
<dbReference type="InterPro" id="IPR036663">
    <property type="entry name" value="Fumarylacetoacetase_C_sf"/>
</dbReference>
<organism evidence="4 5">
    <name type="scientific">Prochlorococcus marinus (strain MIT 9303)</name>
    <dbReference type="NCBI Taxonomy" id="59922"/>
    <lineage>
        <taxon>Bacteria</taxon>
        <taxon>Bacillati</taxon>
        <taxon>Cyanobacteriota</taxon>
        <taxon>Cyanophyceae</taxon>
        <taxon>Synechococcales</taxon>
        <taxon>Prochlorococcaceae</taxon>
        <taxon>Prochlorococcus</taxon>
    </lineage>
</organism>
<dbReference type="PANTHER" id="PTHR42796:SF4">
    <property type="entry name" value="FUMARYLACETOACETATE HYDROLASE DOMAIN-CONTAINING PROTEIN 2A"/>
    <property type="match status" value="1"/>
</dbReference>
<name>A2CBF2_PROM3</name>
<proteinExistence type="inferred from homology"/>
<dbReference type="PANTHER" id="PTHR42796">
    <property type="entry name" value="FUMARYLACETOACETATE HYDROLASE DOMAIN-CONTAINING PROTEIN 2A-RELATED"/>
    <property type="match status" value="1"/>
</dbReference>
<dbReference type="GO" id="GO:0046872">
    <property type="term" value="F:metal ion binding"/>
    <property type="evidence" value="ECO:0007669"/>
    <property type="project" value="UniProtKB-KW"/>
</dbReference>
<dbReference type="BioCyc" id="PMAR59922:G1G80-1811-MONOMER"/>
<gene>
    <name evidence="4" type="ordered locus">P9303_20761</name>
</gene>
<dbReference type="Gene3D" id="3.90.850.10">
    <property type="entry name" value="Fumarylacetoacetase-like, C-terminal domain"/>
    <property type="match status" value="1"/>
</dbReference>
<protein>
    <recommendedName>
        <fullName evidence="3">Fumarylacetoacetase-like C-terminal domain-containing protein</fullName>
    </recommendedName>
</protein>
<dbReference type="InterPro" id="IPR051121">
    <property type="entry name" value="FAH"/>
</dbReference>
<sequence>MSELDRSNQLNPSNIYCIGRNHPELPITKRTIENQSREVSRDLGISQQWPILSSKATSSIGTSNSVIPFSVQNREIDWEAELVVEIGKECFALESKDEAHKVIMRWGVGNDITDRWWQRRDGGQWIRGKSFPGFAPLIFNSDSFSAARNNELDREIRCIVNGKLVQHGVLSEMISSPVQIVWQISQCLQLLKGDLIFCGTFPGSALNSNPSTYLEIGDEVTTEIEGLGKLHNKVVKA</sequence>
<dbReference type="HOGENOM" id="CLU_028458_2_0_3"/>
<dbReference type="RefSeq" id="WP_011826689.1">
    <property type="nucleotide sequence ID" value="NC_008820.1"/>
</dbReference>
<comment type="similarity">
    <text evidence="1">Belongs to the FAH family.</text>
</comment>
<accession>A2CBF2</accession>
<dbReference type="GO" id="GO:0044281">
    <property type="term" value="P:small molecule metabolic process"/>
    <property type="evidence" value="ECO:0007669"/>
    <property type="project" value="UniProtKB-ARBA"/>
</dbReference>
<keyword evidence="2" id="KW-0479">Metal-binding</keyword>
<dbReference type="Pfam" id="PF01557">
    <property type="entry name" value="FAA_hydrolase"/>
    <property type="match status" value="1"/>
</dbReference>
<evidence type="ECO:0000256" key="2">
    <source>
        <dbReference type="ARBA" id="ARBA00022723"/>
    </source>
</evidence>
<dbReference type="InterPro" id="IPR011234">
    <property type="entry name" value="Fumarylacetoacetase-like_C"/>
</dbReference>
<dbReference type="SUPFAM" id="SSF56529">
    <property type="entry name" value="FAH"/>
    <property type="match status" value="1"/>
</dbReference>
<dbReference type="EMBL" id="CP000554">
    <property type="protein sequence ID" value="ABM78812.1"/>
    <property type="molecule type" value="Genomic_DNA"/>
</dbReference>
<feature type="domain" description="Fumarylacetoacetase-like C-terminal" evidence="3">
    <location>
        <begin position="15"/>
        <end position="235"/>
    </location>
</feature>
<dbReference type="GO" id="GO:0003824">
    <property type="term" value="F:catalytic activity"/>
    <property type="evidence" value="ECO:0007669"/>
    <property type="project" value="InterPro"/>
</dbReference>